<evidence type="ECO:0000256" key="1">
    <source>
        <dbReference type="ARBA" id="ARBA00004173"/>
    </source>
</evidence>
<dbReference type="InterPro" id="IPR000795">
    <property type="entry name" value="T_Tr_GTP-bd_dom"/>
</dbReference>
<dbReference type="InterPro" id="IPR044145">
    <property type="entry name" value="IF2_II"/>
</dbReference>
<evidence type="ECO:0000256" key="5">
    <source>
        <dbReference type="ARBA" id="ARBA00022917"/>
    </source>
</evidence>
<evidence type="ECO:0000256" key="6">
    <source>
        <dbReference type="ARBA" id="ARBA00022946"/>
    </source>
</evidence>
<dbReference type="InterPro" id="IPR005225">
    <property type="entry name" value="Small_GTP-bd"/>
</dbReference>
<feature type="compositionally biased region" description="Basic and acidic residues" evidence="11">
    <location>
        <begin position="18"/>
        <end position="52"/>
    </location>
</feature>
<accession>W9YB09</accession>
<dbReference type="SUPFAM" id="SSF50447">
    <property type="entry name" value="Translation proteins"/>
    <property type="match status" value="2"/>
</dbReference>
<reference evidence="13 14" key="1">
    <citation type="submission" date="2013-03" db="EMBL/GenBank/DDBJ databases">
        <title>The Genome Sequence of Capronia epimyces CBS 606.96.</title>
        <authorList>
            <consortium name="The Broad Institute Genomics Platform"/>
            <person name="Cuomo C."/>
            <person name="de Hoog S."/>
            <person name="Gorbushina A."/>
            <person name="Walker B."/>
            <person name="Young S.K."/>
            <person name="Zeng Q."/>
            <person name="Gargeya S."/>
            <person name="Fitzgerald M."/>
            <person name="Haas B."/>
            <person name="Abouelleil A."/>
            <person name="Allen A.W."/>
            <person name="Alvarado L."/>
            <person name="Arachchi H.M."/>
            <person name="Berlin A.M."/>
            <person name="Chapman S.B."/>
            <person name="Gainer-Dewar J."/>
            <person name="Goldberg J."/>
            <person name="Griggs A."/>
            <person name="Gujja S."/>
            <person name="Hansen M."/>
            <person name="Howarth C."/>
            <person name="Imamovic A."/>
            <person name="Ireland A."/>
            <person name="Larimer J."/>
            <person name="McCowan C."/>
            <person name="Murphy C."/>
            <person name="Pearson M."/>
            <person name="Poon T.W."/>
            <person name="Priest M."/>
            <person name="Roberts A."/>
            <person name="Saif S."/>
            <person name="Shea T."/>
            <person name="Sisk P."/>
            <person name="Sykes S."/>
            <person name="Wortman J."/>
            <person name="Nusbaum C."/>
            <person name="Birren B."/>
        </authorList>
    </citation>
    <scope>NUCLEOTIDE SEQUENCE [LARGE SCALE GENOMIC DNA]</scope>
    <source>
        <strain evidence="13 14">CBS 606.96</strain>
    </source>
</reference>
<evidence type="ECO:0000259" key="12">
    <source>
        <dbReference type="PROSITE" id="PS51722"/>
    </source>
</evidence>
<dbReference type="InterPro" id="IPR053905">
    <property type="entry name" value="EF-G-like_DII"/>
</dbReference>
<dbReference type="GO" id="GO:0032543">
    <property type="term" value="P:mitochondrial translation"/>
    <property type="evidence" value="ECO:0007669"/>
    <property type="project" value="EnsemblFungi"/>
</dbReference>
<dbReference type="HAMAP" id="MF_00100_B">
    <property type="entry name" value="IF_2_B"/>
    <property type="match status" value="1"/>
</dbReference>
<dbReference type="CDD" id="cd03692">
    <property type="entry name" value="mtIF2_IVc"/>
    <property type="match status" value="1"/>
</dbReference>
<dbReference type="PROSITE" id="PS51722">
    <property type="entry name" value="G_TR_2"/>
    <property type="match status" value="1"/>
</dbReference>
<dbReference type="eggNOG" id="KOG1145">
    <property type="taxonomic scope" value="Eukaryota"/>
</dbReference>
<dbReference type="AlphaFoldDB" id="W9YB09"/>
<comment type="subcellular location">
    <subcellularLocation>
        <location evidence="1">Mitochondrion</location>
    </subcellularLocation>
</comment>
<name>W9YB09_9EURO</name>
<dbReference type="InterPro" id="IPR036925">
    <property type="entry name" value="TIF_IF2_dom3_sf"/>
</dbReference>
<evidence type="ECO:0000313" key="13">
    <source>
        <dbReference type="EMBL" id="EXJ89713.1"/>
    </source>
</evidence>
<protein>
    <recommendedName>
        <fullName evidence="10">Translation initiation factor IF-2, mitochondrial</fullName>
    </recommendedName>
</protein>
<dbReference type="GO" id="GO:0005525">
    <property type="term" value="F:GTP binding"/>
    <property type="evidence" value="ECO:0007669"/>
    <property type="project" value="UniProtKB-KW"/>
</dbReference>
<dbReference type="CDD" id="cd03702">
    <property type="entry name" value="IF2_mtIF2_II"/>
    <property type="match status" value="1"/>
</dbReference>
<comment type="function">
    <text evidence="9">One of the essential components for the initiation of protein synthesis. Protects formylmethionyl-tRNA from spontaneous hydrolysis and promotes its binding to the 30S ribosomal subunits. Also involved in the hydrolysis of GTP during the formation of the 70S ribosomal complex.</text>
</comment>
<dbReference type="InterPro" id="IPR027417">
    <property type="entry name" value="P-loop_NTPase"/>
</dbReference>
<dbReference type="FunFam" id="2.40.30.10:FF:000008">
    <property type="entry name" value="Translation initiation factor IF-2"/>
    <property type="match status" value="1"/>
</dbReference>
<dbReference type="PANTHER" id="PTHR43381:SF20">
    <property type="entry name" value="TRANSLATION INITIATION FACTOR IF-2, MITOCHONDRIAL"/>
    <property type="match status" value="1"/>
</dbReference>
<dbReference type="GO" id="GO:0000049">
    <property type="term" value="F:tRNA binding"/>
    <property type="evidence" value="ECO:0007669"/>
    <property type="project" value="EnsemblFungi"/>
</dbReference>
<evidence type="ECO:0000313" key="14">
    <source>
        <dbReference type="Proteomes" id="UP000019478"/>
    </source>
</evidence>
<feature type="region of interest" description="Disordered" evidence="11">
    <location>
        <begin position="121"/>
        <end position="183"/>
    </location>
</feature>
<keyword evidence="8" id="KW-0342">GTP-binding</keyword>
<organism evidence="13 14">
    <name type="scientific">Capronia epimyces CBS 606.96</name>
    <dbReference type="NCBI Taxonomy" id="1182542"/>
    <lineage>
        <taxon>Eukaryota</taxon>
        <taxon>Fungi</taxon>
        <taxon>Dikarya</taxon>
        <taxon>Ascomycota</taxon>
        <taxon>Pezizomycotina</taxon>
        <taxon>Eurotiomycetes</taxon>
        <taxon>Chaetothyriomycetidae</taxon>
        <taxon>Chaetothyriales</taxon>
        <taxon>Herpotrichiellaceae</taxon>
        <taxon>Capronia</taxon>
    </lineage>
</organism>
<keyword evidence="14" id="KW-1185">Reference proteome</keyword>
<dbReference type="PANTHER" id="PTHR43381">
    <property type="entry name" value="TRANSLATION INITIATION FACTOR IF-2-RELATED"/>
    <property type="match status" value="1"/>
</dbReference>
<dbReference type="CDD" id="cd01887">
    <property type="entry name" value="IF2_eIF5B"/>
    <property type="match status" value="1"/>
</dbReference>
<feature type="region of interest" description="Disordered" evidence="11">
    <location>
        <begin position="1"/>
        <end position="84"/>
    </location>
</feature>
<dbReference type="Pfam" id="PF22042">
    <property type="entry name" value="EF-G_D2"/>
    <property type="match status" value="1"/>
</dbReference>
<evidence type="ECO:0000256" key="9">
    <source>
        <dbReference type="ARBA" id="ARBA00025162"/>
    </source>
</evidence>
<evidence type="ECO:0000256" key="2">
    <source>
        <dbReference type="ARBA" id="ARBA00007733"/>
    </source>
</evidence>
<dbReference type="Gene3D" id="3.40.50.10050">
    <property type="entry name" value="Translation initiation factor IF- 2, domain 3"/>
    <property type="match status" value="1"/>
</dbReference>
<dbReference type="HOGENOM" id="CLU_006301_8_1_1"/>
<evidence type="ECO:0000256" key="10">
    <source>
        <dbReference type="ARBA" id="ARBA00044200"/>
    </source>
</evidence>
<dbReference type="FunFam" id="2.40.30.10:FF:000007">
    <property type="entry name" value="Translation initiation factor IF-2"/>
    <property type="match status" value="1"/>
</dbReference>
<feature type="compositionally biased region" description="Acidic residues" evidence="11">
    <location>
        <begin position="152"/>
        <end position="162"/>
    </location>
</feature>
<keyword evidence="3 13" id="KW-0396">Initiation factor</keyword>
<evidence type="ECO:0000256" key="3">
    <source>
        <dbReference type="ARBA" id="ARBA00022540"/>
    </source>
</evidence>
<dbReference type="InterPro" id="IPR015760">
    <property type="entry name" value="TIF_IF2"/>
</dbReference>
<dbReference type="Gene3D" id="2.40.30.10">
    <property type="entry name" value="Translation factors"/>
    <property type="match status" value="2"/>
</dbReference>
<dbReference type="EMBL" id="AMGY01000002">
    <property type="protein sequence ID" value="EXJ89713.1"/>
    <property type="molecule type" value="Genomic_DNA"/>
</dbReference>
<dbReference type="GO" id="GO:0005739">
    <property type="term" value="C:mitochondrion"/>
    <property type="evidence" value="ECO:0007669"/>
    <property type="project" value="UniProtKB-SubCell"/>
</dbReference>
<keyword evidence="7" id="KW-0496">Mitochondrion</keyword>
<dbReference type="InterPro" id="IPR009000">
    <property type="entry name" value="Transl_B-barrel_sf"/>
</dbReference>
<evidence type="ECO:0000256" key="4">
    <source>
        <dbReference type="ARBA" id="ARBA00022741"/>
    </source>
</evidence>
<dbReference type="InterPro" id="IPR000178">
    <property type="entry name" value="TF_IF2_bacterial-like"/>
</dbReference>
<feature type="compositionally biased region" description="Polar residues" evidence="11">
    <location>
        <begin position="129"/>
        <end position="138"/>
    </location>
</feature>
<gene>
    <name evidence="13" type="ORF">A1O3_02780</name>
</gene>
<dbReference type="FunFam" id="3.40.50.300:FF:000019">
    <property type="entry name" value="Translation initiation factor IF-2"/>
    <property type="match status" value="1"/>
</dbReference>
<proteinExistence type="inferred from homology"/>
<keyword evidence="4" id="KW-0547">Nucleotide-binding</keyword>
<feature type="domain" description="Tr-type G" evidence="12">
    <location>
        <begin position="269"/>
        <end position="438"/>
    </location>
</feature>
<dbReference type="InterPro" id="IPR023115">
    <property type="entry name" value="TIF_IF2_dom3"/>
</dbReference>
<dbReference type="NCBIfam" id="TIGR00231">
    <property type="entry name" value="small_GTP"/>
    <property type="match status" value="1"/>
</dbReference>
<dbReference type="Proteomes" id="UP000019478">
    <property type="component" value="Unassembled WGS sequence"/>
</dbReference>
<dbReference type="Pfam" id="PF00009">
    <property type="entry name" value="GTP_EFTU"/>
    <property type="match status" value="1"/>
</dbReference>
<dbReference type="FunFam" id="3.40.50.10050:FF:000001">
    <property type="entry name" value="Translation initiation factor IF-2"/>
    <property type="match status" value="1"/>
</dbReference>
<keyword evidence="6" id="KW-0809">Transit peptide</keyword>
<dbReference type="SUPFAM" id="SSF52540">
    <property type="entry name" value="P-loop containing nucleoside triphosphate hydrolases"/>
    <property type="match status" value="1"/>
</dbReference>
<dbReference type="GeneID" id="19166910"/>
<dbReference type="RefSeq" id="XP_007731110.1">
    <property type="nucleotide sequence ID" value="XM_007732920.1"/>
</dbReference>
<dbReference type="GO" id="GO:0003743">
    <property type="term" value="F:translation initiation factor activity"/>
    <property type="evidence" value="ECO:0007669"/>
    <property type="project" value="UniProtKB-KW"/>
</dbReference>
<dbReference type="Pfam" id="PF11987">
    <property type="entry name" value="IF-2"/>
    <property type="match status" value="1"/>
</dbReference>
<dbReference type="OrthoDB" id="361630at2759"/>
<evidence type="ECO:0000256" key="11">
    <source>
        <dbReference type="SAM" id="MobiDB-lite"/>
    </source>
</evidence>
<evidence type="ECO:0000256" key="8">
    <source>
        <dbReference type="ARBA" id="ARBA00023134"/>
    </source>
</evidence>
<dbReference type="SUPFAM" id="SSF52156">
    <property type="entry name" value="Initiation factor IF2/eIF5b, domain 3"/>
    <property type="match status" value="1"/>
</dbReference>
<comment type="caution">
    <text evidence="13">The sequence shown here is derived from an EMBL/GenBank/DDBJ whole genome shotgun (WGS) entry which is preliminary data.</text>
</comment>
<comment type="similarity">
    <text evidence="2">Belongs to the TRAFAC class translation factor GTPase superfamily. Classic translation factor GTPase family. IF-2 subfamily.</text>
</comment>
<sequence>MTGVAPSEARLGRTLRPARREMPSGRDSTRVRSDFRDSRPDFQQRTAYERGAGRGPTSASSRDGRMAELNGTDRVPRFSGVADDEAVGPAASELLVGAEEDWYTRRTVADKDRSRRGRVYDVEAEEPFQPSSTVSSPARRSRPFQRQRTVELDPDMVDELLDETNPRRKKNKGKQAKAAPRAQARPEIRLPEFISVEKLAQGLKVRLQDFLDKLEEEGFEGARYDHILDAGTSAMFAEIYGFEPIMSTVDESRDLVARPPAEDVSLLPPRPPIVTIMGHVDHGKTTILDYFRRSSVVASEHGGITQHIGAFSVVMPGSERNITFLDTPGHAAFLDMRRRGANVTDIVVLVVAADDSVKAQTIEAIKHALEAKVQVIVAINKVDKEDANIDRVKQDLSRHDIIVEDFGGEYQAIPVSGKTGQGMAELEEAILTLADVADFRAETDGQAEGWIIESKVGSSGRVATVLVRRGTLRPGDFIVAGTTWARVRTLRNDSGKLISEAPPGTPVQIDGWRGGDPMAGDEVLQAESEQRAKEAVGVRQEREENARAIEDMTAINTVRTEEAEARAKVLDWEKEQGYTSMRASRRPKDNEGWVEKEHSGPRQVHFVIKADVAGSTEALVAAVSAIGNNEIVANVIHSGTGALTESDIKLLAATGEVGYAISFHQPVDASIRRLAEAARLQILDHNIIYKVTDDVKEKMGAELPPIVTQRVLGEAEVGEIFDISIKKGTLKIAGCRVTNGTIRRSEKVRVLRNGEVVYTGTLTSFKNIKKDVTEMRKGSECGMGFENWEDFQVGDQIQSFEEIREKRTLY</sequence>
<dbReference type="Gene3D" id="3.40.50.300">
    <property type="entry name" value="P-loop containing nucleotide triphosphate hydrolases"/>
    <property type="match status" value="1"/>
</dbReference>
<keyword evidence="5" id="KW-0648">Protein biosynthesis</keyword>
<dbReference type="STRING" id="1182542.W9YB09"/>
<dbReference type="GO" id="GO:0003924">
    <property type="term" value="F:GTPase activity"/>
    <property type="evidence" value="ECO:0007669"/>
    <property type="project" value="EnsemblFungi"/>
</dbReference>
<evidence type="ECO:0000256" key="7">
    <source>
        <dbReference type="ARBA" id="ARBA00023128"/>
    </source>
</evidence>